<dbReference type="PROSITE" id="PS01149">
    <property type="entry name" value="PSI_RSU"/>
    <property type="match status" value="1"/>
</dbReference>
<keyword evidence="3" id="KW-0694">RNA-binding</keyword>
<keyword evidence="2 4" id="KW-0413">Isomerase</keyword>
<dbReference type="Gene3D" id="3.30.70.1560">
    <property type="entry name" value="Alpha-L RNA-binding motif"/>
    <property type="match status" value="1"/>
</dbReference>
<dbReference type="PANTHER" id="PTHR47683:SF2">
    <property type="entry name" value="RNA-BINDING S4 DOMAIN-CONTAINING PROTEIN"/>
    <property type="match status" value="1"/>
</dbReference>
<dbReference type="FunFam" id="3.10.290.10:FF:000003">
    <property type="entry name" value="Pseudouridine synthase"/>
    <property type="match status" value="1"/>
</dbReference>
<comment type="similarity">
    <text evidence="1 4">Belongs to the pseudouridine synthase RsuA family.</text>
</comment>
<dbReference type="Gene3D" id="3.10.290.10">
    <property type="entry name" value="RNA-binding S4 domain"/>
    <property type="match status" value="1"/>
</dbReference>
<dbReference type="Gene3D" id="3.30.70.580">
    <property type="entry name" value="Pseudouridine synthase I, catalytic domain, N-terminal subdomain"/>
    <property type="match status" value="1"/>
</dbReference>
<dbReference type="EC" id="5.4.99.-" evidence="4"/>
<feature type="domain" description="RNA-binding S4" evidence="5">
    <location>
        <begin position="3"/>
        <end position="71"/>
    </location>
</feature>
<dbReference type="KEGG" id="tim:GMBLW1_13400"/>
<dbReference type="PANTHER" id="PTHR47683">
    <property type="entry name" value="PSEUDOURIDINE SYNTHASE FAMILY PROTEIN-RELATED"/>
    <property type="match status" value="1"/>
</dbReference>
<evidence type="ECO:0000256" key="3">
    <source>
        <dbReference type="PROSITE-ProRule" id="PRU00182"/>
    </source>
</evidence>
<dbReference type="NCBIfam" id="TIGR00093">
    <property type="entry name" value="pseudouridine synthase"/>
    <property type="match status" value="1"/>
</dbReference>
<dbReference type="InterPro" id="IPR006145">
    <property type="entry name" value="PsdUridine_synth_RsuA/RluA"/>
</dbReference>
<evidence type="ECO:0000256" key="4">
    <source>
        <dbReference type="RuleBase" id="RU003887"/>
    </source>
</evidence>
<dbReference type="InterPro" id="IPR020094">
    <property type="entry name" value="TruA/RsuA/RluB/E/F_N"/>
</dbReference>
<evidence type="ECO:0000313" key="6">
    <source>
        <dbReference type="EMBL" id="VIP02620.1"/>
    </source>
</evidence>
<protein>
    <recommendedName>
        <fullName evidence="4">Pseudouridine synthase</fullName>
        <ecNumber evidence="4">5.4.99.-</ecNumber>
    </recommendedName>
</protein>
<sequence>MMQRLNKVLAHAGVGSRRYCDELIAAGRVRVDGQIIRDLGVKVDPFSQTLAVDDATVRLEKRVYWLVNKPRGYLCTNHDPDNRPRALDLIPHVEQRVYTVGRLDEHSEGLLLLTNDGDLAYECMHPRFGVEKTYRVLVKGSPDRADLQQLLDGIWIAEGRVKAKSVKRLKRRSGNDTWLKIVLAEGKNREIRRMLAKLGHKVLRLTRIAIGPIGLDELKPGRSRRLTPGEVEALRASVQALRDQPQDETAIVEDVDE</sequence>
<reference evidence="6" key="1">
    <citation type="submission" date="2019-04" db="EMBL/GenBank/DDBJ databases">
        <authorList>
            <consortium name="Science for Life Laboratories"/>
        </authorList>
    </citation>
    <scope>NUCLEOTIDE SEQUENCE</scope>
    <source>
        <strain evidence="6">MBLW1</strain>
    </source>
</reference>
<dbReference type="SUPFAM" id="SSF55120">
    <property type="entry name" value="Pseudouridine synthase"/>
    <property type="match status" value="1"/>
</dbReference>
<dbReference type="InterPro" id="IPR018496">
    <property type="entry name" value="PsdUridine_synth_RsuA/RluB_CS"/>
</dbReference>
<dbReference type="InterPro" id="IPR000748">
    <property type="entry name" value="PsdUridine_synth_RsuA/RluB/E/F"/>
</dbReference>
<dbReference type="Pfam" id="PF01479">
    <property type="entry name" value="S4"/>
    <property type="match status" value="1"/>
</dbReference>
<name>A0A6C2YM07_9BACT</name>
<dbReference type="InterPro" id="IPR036986">
    <property type="entry name" value="S4_RNA-bd_sf"/>
</dbReference>
<evidence type="ECO:0000256" key="1">
    <source>
        <dbReference type="ARBA" id="ARBA00008348"/>
    </source>
</evidence>
<dbReference type="Pfam" id="PF00849">
    <property type="entry name" value="PseudoU_synth_2"/>
    <property type="match status" value="1"/>
</dbReference>
<dbReference type="GO" id="GO:0003723">
    <property type="term" value="F:RNA binding"/>
    <property type="evidence" value="ECO:0007669"/>
    <property type="project" value="UniProtKB-KW"/>
</dbReference>
<evidence type="ECO:0000256" key="2">
    <source>
        <dbReference type="ARBA" id="ARBA00023235"/>
    </source>
</evidence>
<dbReference type="Proteomes" id="UP000464378">
    <property type="component" value="Chromosome"/>
</dbReference>
<gene>
    <name evidence="6" type="ORF">GMBLW1_13400</name>
</gene>
<dbReference type="InterPro" id="IPR020103">
    <property type="entry name" value="PsdUridine_synth_cat_dom_sf"/>
</dbReference>
<dbReference type="InterPro" id="IPR050343">
    <property type="entry name" value="RsuA_PseudoU_synthase"/>
</dbReference>
<dbReference type="CDD" id="cd00165">
    <property type="entry name" value="S4"/>
    <property type="match status" value="1"/>
</dbReference>
<dbReference type="RefSeq" id="WP_232056085.1">
    <property type="nucleotide sequence ID" value="NZ_LR593887.1"/>
</dbReference>
<dbReference type="InterPro" id="IPR042092">
    <property type="entry name" value="PsdUridine_s_RsuA/RluB/E/F_cat"/>
</dbReference>
<dbReference type="SUPFAM" id="SSF55174">
    <property type="entry name" value="Alpha-L RNA-binding motif"/>
    <property type="match status" value="1"/>
</dbReference>
<dbReference type="EMBL" id="LR586016">
    <property type="protein sequence ID" value="VIP02620.1"/>
    <property type="molecule type" value="Genomic_DNA"/>
</dbReference>
<dbReference type="CDD" id="cd02870">
    <property type="entry name" value="PseudoU_synth_RsuA_like"/>
    <property type="match status" value="1"/>
</dbReference>
<dbReference type="SMART" id="SM00363">
    <property type="entry name" value="S4"/>
    <property type="match status" value="1"/>
</dbReference>
<proteinExistence type="inferred from homology"/>
<dbReference type="InParanoid" id="A0A6C2YM07"/>
<organism evidence="6">
    <name type="scientific">Tuwongella immobilis</name>
    <dbReference type="NCBI Taxonomy" id="692036"/>
    <lineage>
        <taxon>Bacteria</taxon>
        <taxon>Pseudomonadati</taxon>
        <taxon>Planctomycetota</taxon>
        <taxon>Planctomycetia</taxon>
        <taxon>Gemmatales</taxon>
        <taxon>Gemmataceae</taxon>
        <taxon>Tuwongella</taxon>
    </lineage>
</organism>
<dbReference type="GO" id="GO:0120159">
    <property type="term" value="F:rRNA pseudouridine synthase activity"/>
    <property type="evidence" value="ECO:0007669"/>
    <property type="project" value="UniProtKB-ARBA"/>
</dbReference>
<dbReference type="AlphaFoldDB" id="A0A6C2YM07"/>
<evidence type="ECO:0000259" key="5">
    <source>
        <dbReference type="SMART" id="SM00363"/>
    </source>
</evidence>
<evidence type="ECO:0000313" key="7">
    <source>
        <dbReference type="Proteomes" id="UP000464378"/>
    </source>
</evidence>
<dbReference type="InterPro" id="IPR002942">
    <property type="entry name" value="S4_RNA-bd"/>
</dbReference>
<accession>A0A6C2YM07</accession>
<dbReference type="GO" id="GO:0000455">
    <property type="term" value="P:enzyme-directed rRNA pseudouridine synthesis"/>
    <property type="evidence" value="ECO:0007669"/>
    <property type="project" value="UniProtKB-ARBA"/>
</dbReference>
<keyword evidence="7" id="KW-1185">Reference proteome</keyword>
<dbReference type="FunCoup" id="A0A6C2YM07">
    <property type="interactions" value="298"/>
</dbReference>
<dbReference type="PROSITE" id="PS50889">
    <property type="entry name" value="S4"/>
    <property type="match status" value="1"/>
</dbReference>
<dbReference type="EMBL" id="LR593887">
    <property type="protein sequence ID" value="VTS01948.1"/>
    <property type="molecule type" value="Genomic_DNA"/>
</dbReference>